<organism evidence="2">
    <name type="scientific">Hemiselmis andersenii</name>
    <name type="common">Cryptophyte alga</name>
    <dbReference type="NCBI Taxonomy" id="464988"/>
    <lineage>
        <taxon>Eukaryota</taxon>
        <taxon>Cryptophyceae</taxon>
        <taxon>Cryptomonadales</taxon>
        <taxon>Hemiselmidaceae</taxon>
        <taxon>Hemiselmis</taxon>
    </lineage>
</organism>
<evidence type="ECO:0000256" key="1">
    <source>
        <dbReference type="SAM" id="SignalP"/>
    </source>
</evidence>
<reference evidence="2" key="1">
    <citation type="submission" date="2021-01" db="EMBL/GenBank/DDBJ databases">
        <authorList>
            <person name="Corre E."/>
            <person name="Pelletier E."/>
            <person name="Niang G."/>
            <person name="Scheremetjew M."/>
            <person name="Finn R."/>
            <person name="Kale V."/>
            <person name="Holt S."/>
            <person name="Cochrane G."/>
            <person name="Meng A."/>
            <person name="Brown T."/>
            <person name="Cohen L."/>
        </authorList>
    </citation>
    <scope>NUCLEOTIDE SEQUENCE</scope>
    <source>
        <strain evidence="2">CCMP644</strain>
    </source>
</reference>
<sequence length="394" mass="43089">MHHTARNVSGLLGLLILVSSLSAADAQTVQYGQLCSVSADCERNNICSLIVTDDSYQMNHGRAPKFEQTDLKTVRLGVCVQCEDDCDCAVNQYCSVDEEASVPDWKGIITNDNLNPGNGLTDASRIKAKAIALAWEDIKIRSVCKDYSVPSTTCTVPSDEEHLSYNKKELIELSSGNKVQLDNSIRVWPKAAEASFCGKVNHWAPRKHERVIAITGSDASAPLIKDDTQSEALARQLGDNGDSSAPDNLDAFTNREGDAAFCFPDVRYEGSQASPNLAGCDSCLFNDNSASCSGLPDDSCDCEARNDAPVCCYDNDPWWHFGTGLDWSGMVPSNPERRCSYPLEQFPWEEGADQDAWTTYSQSNYASCATACRPGTSLLNWYVSQGRDLCYESD</sequence>
<name>A0A6U4PNT7_HEMAN</name>
<dbReference type="EMBL" id="HBFX01011192">
    <property type="protein sequence ID" value="CAD8952081.1"/>
    <property type="molecule type" value="Transcribed_RNA"/>
</dbReference>
<keyword evidence="1" id="KW-0732">Signal</keyword>
<evidence type="ECO:0000313" key="2">
    <source>
        <dbReference type="EMBL" id="CAD8952081.1"/>
    </source>
</evidence>
<protein>
    <recommendedName>
        <fullName evidence="3">SMB domain-containing protein</fullName>
    </recommendedName>
</protein>
<proteinExistence type="predicted"/>
<gene>
    <name evidence="2" type="ORF">HAND00432_LOCUS6616</name>
</gene>
<evidence type="ECO:0008006" key="3">
    <source>
        <dbReference type="Google" id="ProtNLM"/>
    </source>
</evidence>
<feature type="signal peptide" evidence="1">
    <location>
        <begin position="1"/>
        <end position="26"/>
    </location>
</feature>
<dbReference type="AlphaFoldDB" id="A0A6U4PNT7"/>
<feature type="chain" id="PRO_5030160392" description="SMB domain-containing protein" evidence="1">
    <location>
        <begin position="27"/>
        <end position="394"/>
    </location>
</feature>
<accession>A0A6U4PNT7</accession>